<accession>A0A1B1AEG2</accession>
<dbReference type="RefSeq" id="WP_066767615.1">
    <property type="nucleotide sequence ID" value="NZ_CP013244.1"/>
</dbReference>
<name>A0A1B1AEG2_9PROT</name>
<feature type="chain" id="PRO_5008518654" description="PepSY domain-containing protein" evidence="1">
    <location>
        <begin position="25"/>
        <end position="118"/>
    </location>
</feature>
<dbReference type="EMBL" id="CP013244">
    <property type="protein sequence ID" value="ANP44941.1"/>
    <property type="molecule type" value="Genomic_DNA"/>
</dbReference>
<evidence type="ECO:0000313" key="3">
    <source>
        <dbReference type="Proteomes" id="UP000092498"/>
    </source>
</evidence>
<proteinExistence type="predicted"/>
<dbReference type="Proteomes" id="UP000092498">
    <property type="component" value="Chromosome"/>
</dbReference>
<protein>
    <recommendedName>
        <fullName evidence="4">PepSY domain-containing protein</fullName>
    </recommendedName>
</protein>
<dbReference type="AlphaFoldDB" id="A0A1B1AEG2"/>
<keyword evidence="1" id="KW-0732">Signal</keyword>
<keyword evidence="3" id="KW-1185">Reference proteome</keyword>
<dbReference type="STRING" id="1759059.ATE48_02875"/>
<evidence type="ECO:0000256" key="1">
    <source>
        <dbReference type="SAM" id="SignalP"/>
    </source>
</evidence>
<dbReference type="InParanoid" id="A0A1B1AEG2"/>
<dbReference type="OrthoDB" id="9768147at2"/>
<sequence>MKQIASIGLCLALAVSALATKAMAQTLANRPALDFTGAPSPTGEDPVFSRSVAARFAGVPLAQVLTDIRAQGFECASDYCTRTVMEDACANAWTIDIAADHTLSGRHSRLCMGAAEDE</sequence>
<dbReference type="KEGG" id="cbot:ATE48_02875"/>
<evidence type="ECO:0000313" key="2">
    <source>
        <dbReference type="EMBL" id="ANP44941.1"/>
    </source>
</evidence>
<reference evidence="2 3" key="1">
    <citation type="submission" date="2015-11" db="EMBL/GenBank/DDBJ databases">
        <title>Whole-Genome Sequence of Candidatus Oderbacter manganicum from the National Park Lower Oder Valley, Germany.</title>
        <authorList>
            <person name="Braun B."/>
            <person name="Liere K."/>
            <person name="Szewzyk U."/>
        </authorList>
    </citation>
    <scope>NUCLEOTIDE SEQUENCE [LARGE SCALE GENOMIC DNA]</scope>
    <source>
        <strain evidence="2 3">OTSz_A_272</strain>
    </source>
</reference>
<feature type="signal peptide" evidence="1">
    <location>
        <begin position="1"/>
        <end position="24"/>
    </location>
</feature>
<evidence type="ECO:0008006" key="4">
    <source>
        <dbReference type="Google" id="ProtNLM"/>
    </source>
</evidence>
<gene>
    <name evidence="2" type="ORF">ATE48_02875</name>
</gene>
<organism evidence="2 3">
    <name type="scientific">Candidatus Viadribacter manganicus</name>
    <dbReference type="NCBI Taxonomy" id="1759059"/>
    <lineage>
        <taxon>Bacteria</taxon>
        <taxon>Pseudomonadati</taxon>
        <taxon>Pseudomonadota</taxon>
        <taxon>Alphaproteobacteria</taxon>
        <taxon>Hyphomonadales</taxon>
        <taxon>Hyphomonadaceae</taxon>
        <taxon>Candidatus Viadribacter</taxon>
    </lineage>
</organism>